<organism evidence="2 3">
    <name type="scientific">Ureibacillus yapensis</name>
    <dbReference type="NCBI Taxonomy" id="2304605"/>
    <lineage>
        <taxon>Bacteria</taxon>
        <taxon>Bacillati</taxon>
        <taxon>Bacillota</taxon>
        <taxon>Bacilli</taxon>
        <taxon>Bacillales</taxon>
        <taxon>Caryophanaceae</taxon>
        <taxon>Ureibacillus</taxon>
    </lineage>
</organism>
<dbReference type="Proteomes" id="UP000265692">
    <property type="component" value="Unassembled WGS sequence"/>
</dbReference>
<evidence type="ECO:0000313" key="2">
    <source>
        <dbReference type="EMBL" id="RHW37501.1"/>
    </source>
</evidence>
<evidence type="ECO:0000313" key="3">
    <source>
        <dbReference type="Proteomes" id="UP000265692"/>
    </source>
</evidence>
<keyword evidence="1" id="KW-0472">Membrane</keyword>
<name>A0A396S9P2_9BACL</name>
<keyword evidence="3" id="KW-1185">Reference proteome</keyword>
<keyword evidence="1" id="KW-0812">Transmembrane</keyword>
<reference evidence="2 3" key="1">
    <citation type="submission" date="2018-08" db="EMBL/GenBank/DDBJ databases">
        <title>Lysinibacillus sp. YLB-03 draft genome sequence.</title>
        <authorList>
            <person name="Yu L."/>
        </authorList>
    </citation>
    <scope>NUCLEOTIDE SEQUENCE [LARGE SCALE GENOMIC DNA]</scope>
    <source>
        <strain evidence="2 3">YLB-03</strain>
    </source>
</reference>
<feature type="transmembrane region" description="Helical" evidence="1">
    <location>
        <begin position="37"/>
        <end position="58"/>
    </location>
</feature>
<dbReference type="EMBL" id="QWEI01000003">
    <property type="protein sequence ID" value="RHW37501.1"/>
    <property type="molecule type" value="Genomic_DNA"/>
</dbReference>
<accession>A0A396S9P2</accession>
<gene>
    <name evidence="2" type="ORF">D1B33_08160</name>
</gene>
<proteinExistence type="predicted"/>
<keyword evidence="1" id="KW-1133">Transmembrane helix</keyword>
<comment type="caution">
    <text evidence="2">The sequence shown here is derived from an EMBL/GenBank/DDBJ whole genome shotgun (WGS) entry which is preliminary data.</text>
</comment>
<protein>
    <submittedName>
        <fullName evidence="2">Uncharacterized protein</fullName>
    </submittedName>
</protein>
<feature type="transmembrane region" description="Helical" evidence="1">
    <location>
        <begin position="12"/>
        <end position="31"/>
    </location>
</feature>
<evidence type="ECO:0000256" key="1">
    <source>
        <dbReference type="SAM" id="Phobius"/>
    </source>
</evidence>
<sequence length="65" mass="7384">MRKANSSKLEKWRADYAASITTLACLYSLIVSWGENWFLTSLLGLGVFVCGSIGFFNLKRIRKNH</sequence>
<dbReference type="AlphaFoldDB" id="A0A396S9P2"/>